<comment type="caution">
    <text evidence="1">The sequence shown here is derived from an EMBL/GenBank/DDBJ whole genome shotgun (WGS) entry which is preliminary data.</text>
</comment>
<accession>A0ABR8ABV6</accession>
<gene>
    <name evidence="1" type="ORF">H6G24_15750</name>
</gene>
<proteinExistence type="predicted"/>
<reference evidence="1 2" key="1">
    <citation type="journal article" date="2020" name="ISME J.">
        <title>Comparative genomics reveals insights into cyanobacterial evolution and habitat adaptation.</title>
        <authorList>
            <person name="Chen M.Y."/>
            <person name="Teng W.K."/>
            <person name="Zhao L."/>
            <person name="Hu C.X."/>
            <person name="Zhou Y.K."/>
            <person name="Han B.P."/>
            <person name="Song L.R."/>
            <person name="Shu W.S."/>
        </authorList>
    </citation>
    <scope>NUCLEOTIDE SEQUENCE [LARGE SCALE GENOMIC DNA]</scope>
    <source>
        <strain evidence="1 2">FACHB-288</strain>
    </source>
</reference>
<evidence type="ECO:0000313" key="2">
    <source>
        <dbReference type="Proteomes" id="UP000658514"/>
    </source>
</evidence>
<keyword evidence="2" id="KW-1185">Reference proteome</keyword>
<evidence type="ECO:0000313" key="1">
    <source>
        <dbReference type="EMBL" id="MBD2196935.1"/>
    </source>
</evidence>
<dbReference type="EMBL" id="JACJQH010000022">
    <property type="protein sequence ID" value="MBD2196935.1"/>
    <property type="molecule type" value="Genomic_DNA"/>
</dbReference>
<name>A0ABR8ABV6_9CYAN</name>
<protein>
    <submittedName>
        <fullName evidence="1">Uncharacterized protein</fullName>
    </submittedName>
</protein>
<organism evidence="1 2">
    <name type="scientific">Calothrix parietina FACHB-288</name>
    <dbReference type="NCBI Taxonomy" id="2692896"/>
    <lineage>
        <taxon>Bacteria</taxon>
        <taxon>Bacillati</taxon>
        <taxon>Cyanobacteriota</taxon>
        <taxon>Cyanophyceae</taxon>
        <taxon>Nostocales</taxon>
        <taxon>Calotrichaceae</taxon>
        <taxon>Calothrix</taxon>
    </lineage>
</organism>
<dbReference type="RefSeq" id="WP_190542767.1">
    <property type="nucleotide sequence ID" value="NZ_CAWPNO010000054.1"/>
</dbReference>
<sequence>MSNYLFHDPISLAEQAEELGKKAVKLGLIPSFSVHYYSDSPEFFLPDEKTALSLTAPEAYMKFKKLVEASSCQG</sequence>
<dbReference type="Proteomes" id="UP000658514">
    <property type="component" value="Unassembled WGS sequence"/>
</dbReference>